<protein>
    <submittedName>
        <fullName evidence="1">Uncharacterized protein</fullName>
    </submittedName>
</protein>
<evidence type="ECO:0000313" key="2">
    <source>
        <dbReference type="Proteomes" id="UP000299102"/>
    </source>
</evidence>
<dbReference type="AlphaFoldDB" id="A0A4C1UNV2"/>
<name>A0A4C1UNV2_EUMVA</name>
<organism evidence="1 2">
    <name type="scientific">Eumeta variegata</name>
    <name type="common">Bagworm moth</name>
    <name type="synonym">Eumeta japonica</name>
    <dbReference type="NCBI Taxonomy" id="151549"/>
    <lineage>
        <taxon>Eukaryota</taxon>
        <taxon>Metazoa</taxon>
        <taxon>Ecdysozoa</taxon>
        <taxon>Arthropoda</taxon>
        <taxon>Hexapoda</taxon>
        <taxon>Insecta</taxon>
        <taxon>Pterygota</taxon>
        <taxon>Neoptera</taxon>
        <taxon>Endopterygota</taxon>
        <taxon>Lepidoptera</taxon>
        <taxon>Glossata</taxon>
        <taxon>Ditrysia</taxon>
        <taxon>Tineoidea</taxon>
        <taxon>Psychidae</taxon>
        <taxon>Oiketicinae</taxon>
        <taxon>Eumeta</taxon>
    </lineage>
</organism>
<gene>
    <name evidence="1" type="ORF">EVAR_12700_1</name>
</gene>
<dbReference type="Proteomes" id="UP000299102">
    <property type="component" value="Unassembled WGS sequence"/>
</dbReference>
<comment type="caution">
    <text evidence="1">The sequence shown here is derived from an EMBL/GenBank/DDBJ whole genome shotgun (WGS) entry which is preliminary data.</text>
</comment>
<dbReference type="EMBL" id="BGZK01000197">
    <property type="protein sequence ID" value="GBP27656.1"/>
    <property type="molecule type" value="Genomic_DNA"/>
</dbReference>
<evidence type="ECO:0000313" key="1">
    <source>
        <dbReference type="EMBL" id="GBP27656.1"/>
    </source>
</evidence>
<sequence length="121" mass="14559">MELIQCKYDVFKFDYVKKQYGWRYAVVIKVEKDMYKRFYHLERINENAFTKEIYRVEMPITGNVNMRMRPPLTTPHPGIALSHRSRTWPLVKKVIIRLQSTLHETGWLKFGLHLKLVYGTI</sequence>
<reference evidence="1 2" key="1">
    <citation type="journal article" date="2019" name="Commun. Biol.">
        <title>The bagworm genome reveals a unique fibroin gene that provides high tensile strength.</title>
        <authorList>
            <person name="Kono N."/>
            <person name="Nakamura H."/>
            <person name="Ohtoshi R."/>
            <person name="Tomita M."/>
            <person name="Numata K."/>
            <person name="Arakawa K."/>
        </authorList>
    </citation>
    <scope>NUCLEOTIDE SEQUENCE [LARGE SCALE GENOMIC DNA]</scope>
</reference>
<proteinExistence type="predicted"/>
<accession>A0A4C1UNV2</accession>
<keyword evidence="2" id="KW-1185">Reference proteome</keyword>